<name>A0ABR8WQQ8_9FLAO</name>
<accession>A0ABR8WQQ8</accession>
<proteinExistence type="predicted"/>
<evidence type="ECO:0000313" key="1">
    <source>
        <dbReference type="EMBL" id="MBD8019026.1"/>
    </source>
</evidence>
<dbReference type="Proteomes" id="UP000626242">
    <property type="component" value="Unassembled WGS sequence"/>
</dbReference>
<sequence>MIEIKKNEFEVVFQGKNHEIDARILAETISNFNIIVNEINKELQPEQPLQLKVKTFDEGSFEILFAIFAEQTVRDTVFTILQKNNIEFAGTVISAISDLLSIKKFLRGEKPAEIENTKDNQTIIKNNSGEIKVINSKSGDIIFNNPVVNLTINNTFNALDGDKDVTGLKFVSELNEKQIEIPNSMFRKMSDNRLDSNEEIMQLIADGKRVIIKKNEPLSIFKIVFDEKNKWQFLTKLGHKISAIIKDHHFFERVKRNDIYFGFGDVMLVDLEITQEFNQIAKAYENKSYIITSINNIRHNGKQTKLEL</sequence>
<gene>
    <name evidence="1" type="ORF">H9628_11145</name>
</gene>
<comment type="caution">
    <text evidence="1">The sequence shown here is derived from an EMBL/GenBank/DDBJ whole genome shotgun (WGS) entry which is preliminary data.</text>
</comment>
<keyword evidence="2" id="KW-1185">Reference proteome</keyword>
<dbReference type="EMBL" id="JACSPS010000004">
    <property type="protein sequence ID" value="MBD8019026.1"/>
    <property type="molecule type" value="Genomic_DNA"/>
</dbReference>
<evidence type="ECO:0000313" key="2">
    <source>
        <dbReference type="Proteomes" id="UP000626242"/>
    </source>
</evidence>
<protein>
    <submittedName>
        <fullName evidence="1">Uncharacterized protein</fullName>
    </submittedName>
</protein>
<organism evidence="1 2">
    <name type="scientific">Kaistella pullorum</name>
    <dbReference type="NCBI Taxonomy" id="2763074"/>
    <lineage>
        <taxon>Bacteria</taxon>
        <taxon>Pseudomonadati</taxon>
        <taxon>Bacteroidota</taxon>
        <taxon>Flavobacteriia</taxon>
        <taxon>Flavobacteriales</taxon>
        <taxon>Weeksellaceae</taxon>
        <taxon>Chryseobacterium group</taxon>
        <taxon>Kaistella</taxon>
    </lineage>
</organism>
<reference evidence="1 2" key="1">
    <citation type="submission" date="2020-08" db="EMBL/GenBank/DDBJ databases">
        <title>A Genomic Blueprint of the Chicken Gut Microbiome.</title>
        <authorList>
            <person name="Gilroy R."/>
            <person name="Ravi A."/>
            <person name="Getino M."/>
            <person name="Pursley I."/>
            <person name="Horton D.L."/>
            <person name="Alikhan N.-F."/>
            <person name="Baker D."/>
            <person name="Gharbi K."/>
            <person name="Hall N."/>
            <person name="Watson M."/>
            <person name="Adriaenssens E.M."/>
            <person name="Foster-Nyarko E."/>
            <person name="Jarju S."/>
            <person name="Secka A."/>
            <person name="Antonio M."/>
            <person name="Oren A."/>
            <person name="Chaudhuri R."/>
            <person name="La Ragione R.M."/>
            <person name="Hildebrand F."/>
            <person name="Pallen M.J."/>
        </authorList>
    </citation>
    <scope>NUCLEOTIDE SEQUENCE [LARGE SCALE GENOMIC DNA]</scope>
    <source>
        <strain evidence="1 2">Sa1CVA4</strain>
    </source>
</reference>
<dbReference type="RefSeq" id="WP_251834218.1">
    <property type="nucleotide sequence ID" value="NZ_JACSPS010000004.1"/>
</dbReference>